<dbReference type="CDD" id="cd00093">
    <property type="entry name" value="HTH_XRE"/>
    <property type="match status" value="1"/>
</dbReference>
<sequence length="66" mass="7561">MRRLRAEQGWTQEELAHRSGLDRSFLAHVERCARNVSLDVIERIAAAFGRPIADLFLREDNSADSH</sequence>
<dbReference type="EMBL" id="JAOCQJ010000010">
    <property type="protein sequence ID" value="MCT7319294.1"/>
    <property type="molecule type" value="Genomic_DNA"/>
</dbReference>
<dbReference type="GO" id="GO:0003677">
    <property type="term" value="F:DNA binding"/>
    <property type="evidence" value="ECO:0007669"/>
    <property type="project" value="UniProtKB-KW"/>
</dbReference>
<name>A0AAE3LDJ1_9RALS</name>
<evidence type="ECO:0000256" key="1">
    <source>
        <dbReference type="ARBA" id="ARBA00023015"/>
    </source>
</evidence>
<dbReference type="InterPro" id="IPR010982">
    <property type="entry name" value="Lambda_DNA-bd_dom_sf"/>
</dbReference>
<dbReference type="InterPro" id="IPR001387">
    <property type="entry name" value="Cro/C1-type_HTH"/>
</dbReference>
<evidence type="ECO:0000313" key="5">
    <source>
        <dbReference type="EMBL" id="MCT7319294.1"/>
    </source>
</evidence>
<reference evidence="5" key="1">
    <citation type="journal article" date="2023" name="Front. Microbiol.">
        <title>Ralstonia chuxiongensis sp. nov., Ralstonia mojiangensis sp. nov., and Ralstonia soli sp. nov., isolated from tobacco fields, are three novel species in the family Burkholderiaceae.</title>
        <authorList>
            <person name="Lu C.H."/>
            <person name="Zhang Y.Y."/>
            <person name="Jiang N."/>
            <person name="Chen W."/>
            <person name="Shao X."/>
            <person name="Zhao Z.M."/>
            <person name="Lu W.L."/>
            <person name="Hu X."/>
            <person name="Xi Y.X."/>
            <person name="Zou S.Y."/>
            <person name="Wei Q.J."/>
            <person name="Lin Z.L."/>
            <person name="Gong L."/>
            <person name="Gai X.T."/>
            <person name="Zhang L.Q."/>
            <person name="Li J.Y."/>
            <person name="Jin Y."/>
            <person name="Xia Z.Y."/>
        </authorList>
    </citation>
    <scope>NUCLEOTIDE SEQUENCE</scope>
    <source>
        <strain evidence="5">22TCCZM01-4</strain>
    </source>
</reference>
<feature type="domain" description="HTH cro/C1-type" evidence="4">
    <location>
        <begin position="1"/>
        <end position="55"/>
    </location>
</feature>
<dbReference type="SUPFAM" id="SSF47413">
    <property type="entry name" value="lambda repressor-like DNA-binding domains"/>
    <property type="match status" value="1"/>
</dbReference>
<dbReference type="PANTHER" id="PTHR46797:SF23">
    <property type="entry name" value="HTH-TYPE TRANSCRIPTIONAL REGULATOR SUTR"/>
    <property type="match status" value="1"/>
</dbReference>
<dbReference type="InterPro" id="IPR050807">
    <property type="entry name" value="TransReg_Diox_bact_type"/>
</dbReference>
<gene>
    <name evidence="5" type="ORF">N5I87_25020</name>
</gene>
<evidence type="ECO:0000313" key="6">
    <source>
        <dbReference type="Proteomes" id="UP001164374"/>
    </source>
</evidence>
<dbReference type="GO" id="GO:0005829">
    <property type="term" value="C:cytosol"/>
    <property type="evidence" value="ECO:0007669"/>
    <property type="project" value="TreeGrafter"/>
</dbReference>
<dbReference type="Pfam" id="PF01381">
    <property type="entry name" value="HTH_3"/>
    <property type="match status" value="1"/>
</dbReference>
<accession>A0AAE3LDJ1</accession>
<dbReference type="Proteomes" id="UP001164374">
    <property type="component" value="Unassembled WGS sequence"/>
</dbReference>
<dbReference type="Gene3D" id="1.10.260.40">
    <property type="entry name" value="lambda repressor-like DNA-binding domains"/>
    <property type="match status" value="1"/>
</dbReference>
<comment type="caution">
    <text evidence="5">The sequence shown here is derived from an EMBL/GenBank/DDBJ whole genome shotgun (WGS) entry which is preliminary data.</text>
</comment>
<dbReference type="PROSITE" id="PS50943">
    <property type="entry name" value="HTH_CROC1"/>
    <property type="match status" value="1"/>
</dbReference>
<keyword evidence="3" id="KW-0804">Transcription</keyword>
<dbReference type="AlphaFoldDB" id="A0AAE3LDJ1"/>
<evidence type="ECO:0000256" key="3">
    <source>
        <dbReference type="ARBA" id="ARBA00023163"/>
    </source>
</evidence>
<organism evidence="5 6">
    <name type="scientific">Ralstonia mojiangensis</name>
    <dbReference type="NCBI Taxonomy" id="2953895"/>
    <lineage>
        <taxon>Bacteria</taxon>
        <taxon>Pseudomonadati</taxon>
        <taxon>Pseudomonadota</taxon>
        <taxon>Betaproteobacteria</taxon>
        <taxon>Burkholderiales</taxon>
        <taxon>Burkholderiaceae</taxon>
        <taxon>Ralstonia</taxon>
    </lineage>
</organism>
<proteinExistence type="predicted"/>
<keyword evidence="1" id="KW-0805">Transcription regulation</keyword>
<evidence type="ECO:0000259" key="4">
    <source>
        <dbReference type="PROSITE" id="PS50943"/>
    </source>
</evidence>
<reference evidence="5" key="2">
    <citation type="submission" date="2023-02" db="EMBL/GenBank/DDBJ databases">
        <authorList>
            <person name="Lu C.-H."/>
        </authorList>
    </citation>
    <scope>NUCLEOTIDE SEQUENCE</scope>
    <source>
        <strain evidence="5">22TCCZM01-4</strain>
    </source>
</reference>
<dbReference type="RefSeq" id="WP_260773047.1">
    <property type="nucleotide sequence ID" value="NZ_JAOCQJ010000010.1"/>
</dbReference>
<dbReference type="SMART" id="SM00530">
    <property type="entry name" value="HTH_XRE"/>
    <property type="match status" value="1"/>
</dbReference>
<evidence type="ECO:0000256" key="2">
    <source>
        <dbReference type="ARBA" id="ARBA00023125"/>
    </source>
</evidence>
<dbReference type="GO" id="GO:0003700">
    <property type="term" value="F:DNA-binding transcription factor activity"/>
    <property type="evidence" value="ECO:0007669"/>
    <property type="project" value="TreeGrafter"/>
</dbReference>
<dbReference type="PANTHER" id="PTHR46797">
    <property type="entry name" value="HTH-TYPE TRANSCRIPTIONAL REGULATOR"/>
    <property type="match status" value="1"/>
</dbReference>
<keyword evidence="2" id="KW-0238">DNA-binding</keyword>
<protein>
    <submittedName>
        <fullName evidence="5">Helix-turn-helix transcriptional regulator</fullName>
    </submittedName>
</protein>